<dbReference type="InterPro" id="IPR019734">
    <property type="entry name" value="TPR_rpt"/>
</dbReference>
<evidence type="ECO:0000313" key="1">
    <source>
        <dbReference type="EMBL" id="PGH59307.1"/>
    </source>
</evidence>
<organism evidence="1 2">
    <name type="scientific">Azospirillum palustre</name>
    <dbReference type="NCBI Taxonomy" id="2044885"/>
    <lineage>
        <taxon>Bacteria</taxon>
        <taxon>Pseudomonadati</taxon>
        <taxon>Pseudomonadota</taxon>
        <taxon>Alphaproteobacteria</taxon>
        <taxon>Rhodospirillales</taxon>
        <taxon>Azospirillaceae</taxon>
        <taxon>Azospirillum</taxon>
    </lineage>
</organism>
<dbReference type="AlphaFoldDB" id="A0A2B8BQ02"/>
<reference evidence="2" key="1">
    <citation type="submission" date="2017-10" db="EMBL/GenBank/DDBJ databases">
        <authorList>
            <person name="Kravchenko I.K."/>
            <person name="Grouzdev D.S."/>
        </authorList>
    </citation>
    <scope>NUCLEOTIDE SEQUENCE [LARGE SCALE GENOMIC DNA]</scope>
    <source>
        <strain evidence="2">B2</strain>
    </source>
</reference>
<proteinExistence type="predicted"/>
<dbReference type="RefSeq" id="WP_098734658.1">
    <property type="nucleotide sequence ID" value="NZ_PDKW01000036.1"/>
</dbReference>
<protein>
    <submittedName>
        <fullName evidence="1">Uncharacterized protein</fullName>
    </submittedName>
</protein>
<sequence>MTSVFKEKLLRESLENFSYHLGNGAYASGDREGALALYKRCLDGFPHHAKASFNAFLAARDLGIEAEAQAFLVRTNDLDPKAGAQALSDLAEVFTIQNKLQDALVCSRAAFEQNSDDPALCLDLLWRALTDGGNTPSGPQPVNPPDLGLVDQLLGMSWRFGAADRAPCQLADLFRALRASGDHPRLERAYQAAAQSDFGDWGWCELLLRLARESEWIVLVPLCRIMISRFPEVGTPYLLLCVARSQIEGGSAEARKEILDLWPKAADQPCYGAPVDMFRWLGIYLWSNGKPTAALRVAEAGEKYHPNAMPLRSVLAHANRMLGRFDVAERIFLELSETGDAANRAEAKLSLGLICISQGRFAEAETRFIQSGAQHQNPSLLLNRAAAIMLQSRFAEARDLLESAEGRALGWVSLYFLVLLDLLAGDLDRADRDMERWQADPDQAKDGMILQITGLLRQARGDAAAALELYREGARRNPGWSMSPLCLALGLFSNGLAEEGDAVLRDAAQDGLGELMFGCMFLPSWARDIVGRGIPKSIPSLFPVSE</sequence>
<dbReference type="Pfam" id="PF13432">
    <property type="entry name" value="TPR_16"/>
    <property type="match status" value="1"/>
</dbReference>
<dbReference type="EMBL" id="PDKW01000036">
    <property type="protein sequence ID" value="PGH59307.1"/>
    <property type="molecule type" value="Genomic_DNA"/>
</dbReference>
<dbReference type="SMART" id="SM00028">
    <property type="entry name" value="TPR"/>
    <property type="match status" value="4"/>
</dbReference>
<dbReference type="Gene3D" id="1.25.40.10">
    <property type="entry name" value="Tetratricopeptide repeat domain"/>
    <property type="match status" value="2"/>
</dbReference>
<evidence type="ECO:0000313" key="2">
    <source>
        <dbReference type="Proteomes" id="UP000225379"/>
    </source>
</evidence>
<dbReference type="SUPFAM" id="SSF48452">
    <property type="entry name" value="TPR-like"/>
    <property type="match status" value="2"/>
</dbReference>
<dbReference type="Proteomes" id="UP000225379">
    <property type="component" value="Unassembled WGS sequence"/>
</dbReference>
<name>A0A2B8BQ02_9PROT</name>
<dbReference type="InterPro" id="IPR011990">
    <property type="entry name" value="TPR-like_helical_dom_sf"/>
</dbReference>
<keyword evidence="2" id="KW-1185">Reference proteome</keyword>
<gene>
    <name evidence="1" type="ORF">CRT60_01365</name>
</gene>
<accession>A0A2B8BQ02</accession>
<comment type="caution">
    <text evidence="1">The sequence shown here is derived from an EMBL/GenBank/DDBJ whole genome shotgun (WGS) entry which is preliminary data.</text>
</comment>